<evidence type="ECO:0000313" key="2">
    <source>
        <dbReference type="EMBL" id="VGO21499.1"/>
    </source>
</evidence>
<name>A0A6C2UN66_9BACT</name>
<organism evidence="2 3">
    <name type="scientific">Pontiella sulfatireligans</name>
    <dbReference type="NCBI Taxonomy" id="2750658"/>
    <lineage>
        <taxon>Bacteria</taxon>
        <taxon>Pseudomonadati</taxon>
        <taxon>Kiritimatiellota</taxon>
        <taxon>Kiritimatiellia</taxon>
        <taxon>Kiritimatiellales</taxon>
        <taxon>Pontiellaceae</taxon>
        <taxon>Pontiella</taxon>
    </lineage>
</organism>
<evidence type="ECO:0000256" key="1">
    <source>
        <dbReference type="SAM" id="Phobius"/>
    </source>
</evidence>
<proteinExistence type="predicted"/>
<keyword evidence="3" id="KW-1185">Reference proteome</keyword>
<gene>
    <name evidence="2" type="ORF">SCARR_03573</name>
</gene>
<protein>
    <submittedName>
        <fullName evidence="2">Uncharacterized protein</fullName>
    </submittedName>
</protein>
<dbReference type="AlphaFoldDB" id="A0A6C2UN66"/>
<keyword evidence="1" id="KW-1133">Transmembrane helix</keyword>
<accession>A0A6C2UN66</accession>
<dbReference type="EMBL" id="CAAHFH010000002">
    <property type="protein sequence ID" value="VGO21499.1"/>
    <property type="molecule type" value="Genomic_DNA"/>
</dbReference>
<keyword evidence="1" id="KW-0472">Membrane</keyword>
<sequence length="201" mass="22132">MAAAALEEVLPVARKAFRVCKKAKSGQSMIEFLLGLICIVFLVAGLMQAREISCENLKMISLAREDVADLLTGNGSSEQGDYVYSEGHDEGNDQRRFTGDDVMLSGTASSFFSDFFSSARYNEPPIAGGESIQQYLEDYEQVDPYAALESTGDLGNTYNMLFTQRSTDIEIVPVIRRLVGKGSFILSRGIWMPELDGLMEP</sequence>
<feature type="transmembrane region" description="Helical" evidence="1">
    <location>
        <begin position="30"/>
        <end position="49"/>
    </location>
</feature>
<keyword evidence="1" id="KW-0812">Transmembrane</keyword>
<dbReference type="Proteomes" id="UP000346198">
    <property type="component" value="Unassembled WGS sequence"/>
</dbReference>
<reference evidence="2 3" key="1">
    <citation type="submission" date="2019-04" db="EMBL/GenBank/DDBJ databases">
        <authorList>
            <person name="Van Vliet M D."/>
        </authorList>
    </citation>
    <scope>NUCLEOTIDE SEQUENCE [LARGE SCALE GENOMIC DNA]</scope>
    <source>
        <strain evidence="2 3">F21</strain>
    </source>
</reference>
<evidence type="ECO:0000313" key="3">
    <source>
        <dbReference type="Proteomes" id="UP000346198"/>
    </source>
</evidence>